<organism evidence="1 4">
    <name type="scientific">Adineta steineri</name>
    <dbReference type="NCBI Taxonomy" id="433720"/>
    <lineage>
        <taxon>Eukaryota</taxon>
        <taxon>Metazoa</taxon>
        <taxon>Spiralia</taxon>
        <taxon>Gnathifera</taxon>
        <taxon>Rotifera</taxon>
        <taxon>Eurotatoria</taxon>
        <taxon>Bdelloidea</taxon>
        <taxon>Adinetida</taxon>
        <taxon>Adinetidae</taxon>
        <taxon>Adineta</taxon>
    </lineage>
</organism>
<keyword evidence="3" id="KW-1185">Reference proteome</keyword>
<dbReference type="Gene3D" id="3.30.40.10">
    <property type="entry name" value="Zinc/RING finger domain, C3HC4 (zinc finger)"/>
    <property type="match status" value="1"/>
</dbReference>
<dbReference type="SUPFAM" id="SSF57850">
    <property type="entry name" value="RING/U-box"/>
    <property type="match status" value="2"/>
</dbReference>
<evidence type="ECO:0000313" key="1">
    <source>
        <dbReference type="EMBL" id="CAF1108044.1"/>
    </source>
</evidence>
<dbReference type="InterPro" id="IPR013083">
    <property type="entry name" value="Znf_RING/FYVE/PHD"/>
</dbReference>
<protein>
    <submittedName>
        <fullName evidence="1">Uncharacterized protein</fullName>
    </submittedName>
</protein>
<dbReference type="OrthoDB" id="6270329at2759"/>
<dbReference type="EMBL" id="CAJNOI010000131">
    <property type="protein sequence ID" value="CAF1108044.1"/>
    <property type="molecule type" value="Genomic_DNA"/>
</dbReference>
<evidence type="ECO:0000313" key="4">
    <source>
        <dbReference type="Proteomes" id="UP000663877"/>
    </source>
</evidence>
<comment type="caution">
    <text evidence="1">The sequence shown here is derived from an EMBL/GenBank/DDBJ whole genome shotgun (WGS) entry which is preliminary data.</text>
</comment>
<sequence length="344" mass="39599">MHLNGTESIQETNIMNTQDLTCPICMCIAGDPQITSCCQRVFCTKDADLNQYYNGCPLCREKEFSFKSSPKHKEMLEHLTIKCICSEYIAPDDYENHLNRCSNATFTCPHNICREKNDLTKYNSQQLVSHLARYHCDEVPLLGSTYINKTSVEPYKKASNKYDDLVSALYSVIYPKMIDIQMKNSSLNERKSSIFTCPKGHKLIEADHTKRKRENGLVYASSGFNCDICQHTFSSGQSWHCSCTDTGFDKCVACFVFQLYNLDDPILSLASQDKEKQQERSRRRSLRNTARLPRGLLHLLTQSIDEDDDHETDLDLLALRQRSSFLYQQDTTESRNNEANRRED</sequence>
<accession>A0A814PMP2</accession>
<proteinExistence type="predicted"/>
<evidence type="ECO:0000313" key="3">
    <source>
        <dbReference type="Proteomes" id="UP000663832"/>
    </source>
</evidence>
<evidence type="ECO:0000313" key="2">
    <source>
        <dbReference type="EMBL" id="CAF1376981.1"/>
    </source>
</evidence>
<gene>
    <name evidence="1" type="ORF">BJG266_LOCUS21735</name>
    <name evidence="2" type="ORF">QVE165_LOCUS35434</name>
</gene>
<dbReference type="Proteomes" id="UP000663832">
    <property type="component" value="Unassembled WGS sequence"/>
</dbReference>
<reference evidence="1" key="1">
    <citation type="submission" date="2021-02" db="EMBL/GenBank/DDBJ databases">
        <authorList>
            <person name="Nowell W R."/>
        </authorList>
    </citation>
    <scope>NUCLEOTIDE SEQUENCE</scope>
</reference>
<name>A0A814PMP2_9BILA</name>
<dbReference type="EMBL" id="CAJNOM010000344">
    <property type="protein sequence ID" value="CAF1376981.1"/>
    <property type="molecule type" value="Genomic_DNA"/>
</dbReference>
<dbReference type="Proteomes" id="UP000663877">
    <property type="component" value="Unassembled WGS sequence"/>
</dbReference>
<dbReference type="AlphaFoldDB" id="A0A814PMP2"/>